<evidence type="ECO:0008006" key="3">
    <source>
        <dbReference type="Google" id="ProtNLM"/>
    </source>
</evidence>
<keyword evidence="2" id="KW-1185">Reference proteome</keyword>
<dbReference type="RefSeq" id="WP_029617904.1">
    <property type="nucleotide sequence ID" value="NZ_CAJXID010000008.1"/>
</dbReference>
<gene>
    <name evidence="1" type="ORF">GV68_09610</name>
</gene>
<comment type="caution">
    <text evidence="1">The sequence shown here is derived from an EMBL/GenBank/DDBJ whole genome shotgun (WGS) entry which is preliminary data.</text>
</comment>
<dbReference type="OrthoDB" id="9808866at2"/>
<dbReference type="EMBL" id="JOKJ01000002">
    <property type="protein sequence ID" value="KEQ10520.1"/>
    <property type="molecule type" value="Genomic_DNA"/>
</dbReference>
<dbReference type="AlphaFoldDB" id="A0A922P5M1"/>
<accession>A0A922P5M1</accession>
<evidence type="ECO:0000313" key="1">
    <source>
        <dbReference type="EMBL" id="KEQ10520.1"/>
    </source>
</evidence>
<proteinExistence type="predicted"/>
<name>A0A922P5M1_9HYPH</name>
<protein>
    <recommendedName>
        <fullName evidence="3">1,4-alpha-glucan branching enzyme</fullName>
    </recommendedName>
</protein>
<evidence type="ECO:0000313" key="2">
    <source>
        <dbReference type="Proteomes" id="UP000052167"/>
    </source>
</evidence>
<dbReference type="Proteomes" id="UP000052167">
    <property type="component" value="Unassembled WGS sequence"/>
</dbReference>
<reference evidence="1 2" key="1">
    <citation type="submission" date="2014-06" db="EMBL/GenBank/DDBJ databases">
        <title>Rhizobium pelagicum/R2-400B4.</title>
        <authorList>
            <person name="Kimes N.E."/>
            <person name="Lopez-Perez M."/>
        </authorList>
    </citation>
    <scope>NUCLEOTIDE SEQUENCE [LARGE SCALE GENOMIC DNA]</scope>
    <source>
        <strain evidence="1 2">R2-400B4</strain>
    </source>
</reference>
<sequence>MSKSVQTTDHKEIQSWIEERGGHPARVKASGEGGILRVDFGEPEESLEQIGWDDFFSIFDENELCFLYQEETSSGGTSRFNKFVSRTND</sequence>
<organism evidence="1 2">
    <name type="scientific">Pseudorhizobium pelagicum</name>
    <dbReference type="NCBI Taxonomy" id="1509405"/>
    <lineage>
        <taxon>Bacteria</taxon>
        <taxon>Pseudomonadati</taxon>
        <taxon>Pseudomonadota</taxon>
        <taxon>Alphaproteobacteria</taxon>
        <taxon>Hyphomicrobiales</taxon>
        <taxon>Rhizobiaceae</taxon>
        <taxon>Rhizobium/Agrobacterium group</taxon>
        <taxon>Pseudorhizobium</taxon>
    </lineage>
</organism>